<evidence type="ECO:0000313" key="2">
    <source>
        <dbReference type="Proteomes" id="UP000050761"/>
    </source>
</evidence>
<reference evidence="3" key="2">
    <citation type="submission" date="2019-09" db="UniProtKB">
        <authorList>
            <consortium name="WormBaseParasite"/>
        </authorList>
    </citation>
    <scope>IDENTIFICATION</scope>
</reference>
<dbReference type="Proteomes" id="UP000050761">
    <property type="component" value="Unassembled WGS sequence"/>
</dbReference>
<name>A0A183FUF2_HELPZ</name>
<dbReference type="Gene3D" id="3.30.70.270">
    <property type="match status" value="1"/>
</dbReference>
<evidence type="ECO:0000313" key="1">
    <source>
        <dbReference type="EMBL" id="VDO89931.1"/>
    </source>
</evidence>
<reference evidence="1 2" key="1">
    <citation type="submission" date="2018-11" db="EMBL/GenBank/DDBJ databases">
        <authorList>
            <consortium name="Pathogen Informatics"/>
        </authorList>
    </citation>
    <scope>NUCLEOTIDE SEQUENCE [LARGE SCALE GENOMIC DNA]</scope>
</reference>
<evidence type="ECO:0000313" key="3">
    <source>
        <dbReference type="WBParaSite" id="HPBE_0001181101-mRNA-1"/>
    </source>
</evidence>
<sequence length="149" mass="16568">MVTHLEENPLRTTLYADDIALVADSQDEVEEKVRLWQGVLAENGLRLIVKKKKFISSEQCTGPILCCQWEAVEKVGELRYRGSDVSEIGSVEQAVRRRINAASMDGPVVGQVQNEDVRTVMKIAPIQLKMKDSALGGTETPSEDQRIIT</sequence>
<dbReference type="OrthoDB" id="5837891at2759"/>
<accession>A0A183FUF2</accession>
<proteinExistence type="predicted"/>
<keyword evidence="2" id="KW-1185">Reference proteome</keyword>
<accession>A0A3P7YQL7</accession>
<protein>
    <submittedName>
        <fullName evidence="3">Reverse transcriptase domain-containing protein</fullName>
    </submittedName>
</protein>
<dbReference type="WBParaSite" id="HPBE_0001181101-mRNA-1">
    <property type="protein sequence ID" value="HPBE_0001181101-mRNA-1"/>
    <property type="gene ID" value="HPBE_0001181101"/>
</dbReference>
<dbReference type="EMBL" id="UZAH01027238">
    <property type="protein sequence ID" value="VDO89931.1"/>
    <property type="molecule type" value="Genomic_DNA"/>
</dbReference>
<organism evidence="2 3">
    <name type="scientific">Heligmosomoides polygyrus</name>
    <name type="common">Parasitic roundworm</name>
    <dbReference type="NCBI Taxonomy" id="6339"/>
    <lineage>
        <taxon>Eukaryota</taxon>
        <taxon>Metazoa</taxon>
        <taxon>Ecdysozoa</taxon>
        <taxon>Nematoda</taxon>
        <taxon>Chromadorea</taxon>
        <taxon>Rhabditida</taxon>
        <taxon>Rhabditina</taxon>
        <taxon>Rhabditomorpha</taxon>
        <taxon>Strongyloidea</taxon>
        <taxon>Heligmosomidae</taxon>
        <taxon>Heligmosomoides</taxon>
    </lineage>
</organism>
<dbReference type="InterPro" id="IPR043128">
    <property type="entry name" value="Rev_trsase/Diguanyl_cyclase"/>
</dbReference>
<gene>
    <name evidence="1" type="ORF">HPBE_LOCUS11812</name>
</gene>
<dbReference type="AlphaFoldDB" id="A0A183FUF2"/>